<dbReference type="OMA" id="REQTRIP"/>
<protein>
    <submittedName>
        <fullName evidence="1">Uncharacterized protein</fullName>
    </submittedName>
</protein>
<organism evidence="1 2">
    <name type="scientific">Coniosporium apollinis (strain CBS 100218)</name>
    <name type="common">Rock-inhabiting black yeast</name>
    <dbReference type="NCBI Taxonomy" id="1168221"/>
    <lineage>
        <taxon>Eukaryota</taxon>
        <taxon>Fungi</taxon>
        <taxon>Dikarya</taxon>
        <taxon>Ascomycota</taxon>
        <taxon>Pezizomycotina</taxon>
        <taxon>Dothideomycetes</taxon>
        <taxon>Dothideomycetes incertae sedis</taxon>
        <taxon>Coniosporium</taxon>
    </lineage>
</organism>
<sequence length="154" mass="16400">MTSFLPALHGVQAALSAYGLYTAYNSITNLQKYEKKSEKAAKWSDTAAHQLHKTRTTQASGAVAILTSLLSSLPLLYSTPAPTTTILLLNIVNVAATLGARIHLQNFWEGKAKVPFVEGYNDAISQTDAIMQQLAVLTGVWALSAGLTLAGLVV</sequence>
<accession>R7YNT2</accession>
<dbReference type="AlphaFoldDB" id="R7YNT2"/>
<dbReference type="GeneID" id="19900013"/>
<dbReference type="eggNOG" id="ENOG502SRHJ">
    <property type="taxonomic scope" value="Eukaryota"/>
</dbReference>
<dbReference type="HOGENOM" id="CLU_120129_0_0_1"/>
<dbReference type="EMBL" id="JH767563">
    <property type="protein sequence ID" value="EON63474.1"/>
    <property type="molecule type" value="Genomic_DNA"/>
</dbReference>
<reference evidence="2" key="1">
    <citation type="submission" date="2012-06" db="EMBL/GenBank/DDBJ databases">
        <title>The genome sequence of Coniosporium apollinis CBS 100218.</title>
        <authorList>
            <consortium name="The Broad Institute Genome Sequencing Platform"/>
            <person name="Cuomo C."/>
            <person name="Gorbushina A."/>
            <person name="Noack S."/>
            <person name="Walker B."/>
            <person name="Young S.K."/>
            <person name="Zeng Q."/>
            <person name="Gargeya S."/>
            <person name="Fitzgerald M."/>
            <person name="Haas B."/>
            <person name="Abouelleil A."/>
            <person name="Alvarado L."/>
            <person name="Arachchi H.M."/>
            <person name="Berlin A.M."/>
            <person name="Chapman S.B."/>
            <person name="Goldberg J."/>
            <person name="Griggs A."/>
            <person name="Gujja S."/>
            <person name="Hansen M."/>
            <person name="Howarth C."/>
            <person name="Imamovic A."/>
            <person name="Larimer J."/>
            <person name="McCowan C."/>
            <person name="Montmayeur A."/>
            <person name="Murphy C."/>
            <person name="Neiman D."/>
            <person name="Pearson M."/>
            <person name="Priest M."/>
            <person name="Roberts A."/>
            <person name="Saif S."/>
            <person name="Shea T."/>
            <person name="Sisk P."/>
            <person name="Sykes S."/>
            <person name="Wortman J."/>
            <person name="Nusbaum C."/>
            <person name="Birren B."/>
        </authorList>
    </citation>
    <scope>NUCLEOTIDE SEQUENCE [LARGE SCALE GENOMIC DNA]</scope>
    <source>
        <strain evidence="2">CBS 100218</strain>
    </source>
</reference>
<dbReference type="OrthoDB" id="5405107at2759"/>
<gene>
    <name evidence="1" type="ORF">W97_02702</name>
</gene>
<keyword evidence="2" id="KW-1185">Reference proteome</keyword>
<name>R7YNT2_CONA1</name>
<proteinExistence type="predicted"/>
<dbReference type="RefSeq" id="XP_007778791.1">
    <property type="nucleotide sequence ID" value="XM_007780601.1"/>
</dbReference>
<evidence type="ECO:0000313" key="1">
    <source>
        <dbReference type="EMBL" id="EON63474.1"/>
    </source>
</evidence>
<evidence type="ECO:0000313" key="2">
    <source>
        <dbReference type="Proteomes" id="UP000016924"/>
    </source>
</evidence>
<dbReference type="Proteomes" id="UP000016924">
    <property type="component" value="Unassembled WGS sequence"/>
</dbReference>